<dbReference type="Proteomes" id="UP000014500">
    <property type="component" value="Unassembled WGS sequence"/>
</dbReference>
<evidence type="ECO:0000256" key="4">
    <source>
        <dbReference type="ARBA" id="ARBA00023136"/>
    </source>
</evidence>
<feature type="compositionally biased region" description="Low complexity" evidence="5">
    <location>
        <begin position="1874"/>
        <end position="1886"/>
    </location>
</feature>
<keyword evidence="4" id="KW-0472">Membrane</keyword>
<dbReference type="InterPro" id="IPR000904">
    <property type="entry name" value="Sec7_dom"/>
</dbReference>
<feature type="domain" description="SEC7" evidence="6">
    <location>
        <begin position="573"/>
        <end position="765"/>
    </location>
</feature>
<name>T1J3I1_STRMM</name>
<dbReference type="PROSITE" id="PS50190">
    <property type="entry name" value="SEC7"/>
    <property type="match status" value="1"/>
</dbReference>
<dbReference type="SUPFAM" id="SSF48425">
    <property type="entry name" value="Sec7 domain"/>
    <property type="match status" value="1"/>
</dbReference>
<evidence type="ECO:0000313" key="7">
    <source>
        <dbReference type="EnsemblMetazoa" id="SMAR008147-PA"/>
    </source>
</evidence>
<feature type="region of interest" description="Disordered" evidence="5">
    <location>
        <begin position="1836"/>
        <end position="1911"/>
    </location>
</feature>
<feature type="region of interest" description="Disordered" evidence="5">
    <location>
        <begin position="1927"/>
        <end position="1969"/>
    </location>
</feature>
<reference evidence="7" key="2">
    <citation type="submission" date="2015-02" db="UniProtKB">
        <authorList>
            <consortium name="EnsemblMetazoa"/>
        </authorList>
    </citation>
    <scope>IDENTIFICATION</scope>
</reference>
<keyword evidence="3" id="KW-0963">Cytoplasm</keyword>
<feature type="compositionally biased region" description="Low complexity" evidence="5">
    <location>
        <begin position="485"/>
        <end position="497"/>
    </location>
</feature>
<dbReference type="SUPFAM" id="SSF48371">
    <property type="entry name" value="ARM repeat"/>
    <property type="match status" value="1"/>
</dbReference>
<feature type="compositionally biased region" description="Basic and acidic residues" evidence="5">
    <location>
        <begin position="1852"/>
        <end position="1861"/>
    </location>
</feature>
<evidence type="ECO:0000313" key="8">
    <source>
        <dbReference type="Proteomes" id="UP000014500"/>
    </source>
</evidence>
<accession>T1J3I1</accession>
<comment type="subcellular location">
    <subcellularLocation>
        <location evidence="2">Cytoplasm</location>
    </subcellularLocation>
    <subcellularLocation>
        <location evidence="1">Membrane</location>
    </subcellularLocation>
</comment>
<feature type="compositionally biased region" description="Low complexity" evidence="5">
    <location>
        <begin position="1841"/>
        <end position="1851"/>
    </location>
</feature>
<dbReference type="GO" id="GO:0005737">
    <property type="term" value="C:cytoplasm"/>
    <property type="evidence" value="ECO:0007669"/>
    <property type="project" value="UniProtKB-SubCell"/>
</dbReference>
<keyword evidence="8" id="KW-1185">Reference proteome</keyword>
<dbReference type="OMA" id="CRNNPFD"/>
<dbReference type="EMBL" id="JH431826">
    <property type="status" value="NOT_ANNOTATED_CDS"/>
    <property type="molecule type" value="Genomic_DNA"/>
</dbReference>
<dbReference type="Gene3D" id="1.10.1000.11">
    <property type="entry name" value="Arf Nucleotide-binding Site Opener,domain 2"/>
    <property type="match status" value="1"/>
</dbReference>
<evidence type="ECO:0000256" key="5">
    <source>
        <dbReference type="SAM" id="MobiDB-lite"/>
    </source>
</evidence>
<dbReference type="GO" id="GO:0032012">
    <property type="term" value="P:regulation of ARF protein signal transduction"/>
    <property type="evidence" value="ECO:0007669"/>
    <property type="project" value="InterPro"/>
</dbReference>
<feature type="region of interest" description="Disordered" evidence="5">
    <location>
        <begin position="547"/>
        <end position="582"/>
    </location>
</feature>
<evidence type="ECO:0000256" key="2">
    <source>
        <dbReference type="ARBA" id="ARBA00004496"/>
    </source>
</evidence>
<feature type="compositionally biased region" description="Basic and acidic residues" evidence="5">
    <location>
        <begin position="456"/>
        <end position="476"/>
    </location>
</feature>
<dbReference type="InterPro" id="IPR015403">
    <property type="entry name" value="Mon2/Sec7/BIG1-like_HDS"/>
</dbReference>
<dbReference type="GO" id="GO:0016020">
    <property type="term" value="C:membrane"/>
    <property type="evidence" value="ECO:0007669"/>
    <property type="project" value="UniProtKB-SubCell"/>
</dbReference>
<dbReference type="InterPro" id="IPR035999">
    <property type="entry name" value="Sec7_dom_sf"/>
</dbReference>
<dbReference type="SMART" id="SM00222">
    <property type="entry name" value="Sec7"/>
    <property type="match status" value="1"/>
</dbReference>
<dbReference type="Pfam" id="PF01369">
    <property type="entry name" value="Sec7"/>
    <property type="match status" value="1"/>
</dbReference>
<dbReference type="Pfam" id="PF09324">
    <property type="entry name" value="Sec7-like_HDS"/>
    <property type="match status" value="1"/>
</dbReference>
<evidence type="ECO:0000256" key="1">
    <source>
        <dbReference type="ARBA" id="ARBA00004370"/>
    </source>
</evidence>
<dbReference type="eggNOG" id="KOG1846">
    <property type="taxonomic scope" value="Eukaryota"/>
</dbReference>
<dbReference type="STRING" id="126957.T1J3I1"/>
<feature type="compositionally biased region" description="Acidic residues" evidence="5">
    <location>
        <begin position="568"/>
        <end position="582"/>
    </location>
</feature>
<evidence type="ECO:0000256" key="3">
    <source>
        <dbReference type="ARBA" id="ARBA00022490"/>
    </source>
</evidence>
<dbReference type="InterPro" id="IPR016024">
    <property type="entry name" value="ARM-type_fold"/>
</dbReference>
<dbReference type="PhylomeDB" id="T1J3I1"/>
<feature type="region of interest" description="Disordered" evidence="5">
    <location>
        <begin position="455"/>
        <end position="508"/>
    </location>
</feature>
<protein>
    <recommendedName>
        <fullName evidence="6">SEC7 domain-containing protein</fullName>
    </recommendedName>
</protein>
<dbReference type="InterPro" id="IPR032629">
    <property type="entry name" value="DCB_dom"/>
</dbReference>
<evidence type="ECO:0000259" key="6">
    <source>
        <dbReference type="PROSITE" id="PS50190"/>
    </source>
</evidence>
<organism evidence="7 8">
    <name type="scientific">Strigamia maritima</name>
    <name type="common">European centipede</name>
    <name type="synonym">Geophilus maritimus</name>
    <dbReference type="NCBI Taxonomy" id="126957"/>
    <lineage>
        <taxon>Eukaryota</taxon>
        <taxon>Metazoa</taxon>
        <taxon>Ecdysozoa</taxon>
        <taxon>Arthropoda</taxon>
        <taxon>Myriapoda</taxon>
        <taxon>Chilopoda</taxon>
        <taxon>Pleurostigmophora</taxon>
        <taxon>Geophilomorpha</taxon>
        <taxon>Linotaeniidae</taxon>
        <taxon>Strigamia</taxon>
    </lineage>
</organism>
<dbReference type="HOGENOM" id="CLU_000867_0_0_1"/>
<reference evidence="8" key="1">
    <citation type="submission" date="2011-05" db="EMBL/GenBank/DDBJ databases">
        <authorList>
            <person name="Richards S.R."/>
            <person name="Qu J."/>
            <person name="Jiang H."/>
            <person name="Jhangiani S.N."/>
            <person name="Agravi P."/>
            <person name="Goodspeed R."/>
            <person name="Gross S."/>
            <person name="Mandapat C."/>
            <person name="Jackson L."/>
            <person name="Mathew T."/>
            <person name="Pu L."/>
            <person name="Thornton R."/>
            <person name="Saada N."/>
            <person name="Wilczek-Boney K.B."/>
            <person name="Lee S."/>
            <person name="Kovar C."/>
            <person name="Wu Y."/>
            <person name="Scherer S.E."/>
            <person name="Worley K.C."/>
            <person name="Muzny D.M."/>
            <person name="Gibbs R."/>
        </authorList>
    </citation>
    <scope>NUCLEOTIDE SEQUENCE</scope>
    <source>
        <strain evidence="8">Brora</strain>
    </source>
</reference>
<dbReference type="EnsemblMetazoa" id="SMAR008147-RA">
    <property type="protein sequence ID" value="SMAR008147-PA"/>
    <property type="gene ID" value="SMAR008147"/>
</dbReference>
<proteinExistence type="predicted"/>
<dbReference type="GO" id="GO:0005085">
    <property type="term" value="F:guanyl-nucleotide exchange factor activity"/>
    <property type="evidence" value="ECO:0007669"/>
    <property type="project" value="InterPro"/>
</dbReference>
<feature type="compositionally biased region" description="Polar residues" evidence="5">
    <location>
        <begin position="554"/>
        <end position="566"/>
    </location>
</feature>
<sequence length="2045" mass="228524">MEDLLLLLVKDASGNKHTAIRVAAQEANDFLESQQGTLRAPPHEMREKCLNAFHQALHSNNNKLMTHAVAGLQKLLRDDRFQSNFECENELQWLPSQMLQTVGVMQVYSDEVQVEILKVLLNMVCTNWWTMNSKMIQQIFQLCLDSYTEGGSAVRTAAQATASQTLRSFCNYLDEEAKCQQKNPFQQTTGENNDDILCSIIDDIIPVFNYLCKKLNEYQRVPHTKDGSPLVFLLEAMSTVVSCLPSQAKKSENVVLFLWQKFCPTLIAFLGSPRTDKNIVSSQVEGVDMGRGSGCLATAPGFTGAEAKMVYCIAVNLVELVGTVVSLRPVLESLFHRMLLYPPSQHRLEAMKALKEILKNPDLLLKFSGPIESEENKKTFSSDLALLTLSMDSVVECSRCSDNNVRYEAVCCVVAFLTTLEDFCTGNKLSSQQTEIINNLYKDLPSSDYSGPLTYRSREEEINKKNKSKIEKPTKCKREKRRSNKTSTASSSCLSDSNAEDDVGYQGDQEEDGACELECVHDDAIEEEAVVTKDGISNGHEKIDNLHEYIPVKTQETYDSDSSGSTEGPEDDDYVENENDIDDSLDEAVKKLVEKEAARREKLPKTLLGEETGKKEREQIERLCEARNEYAQLERHNSQHFARTLTKLLPQYLAIKSSIEADEALQSFASKYCDGIYNQNNALSSQNEPNLMQFTIINADGVYLATYSALLLNLKLIRNGYYKADLSTLIPLTEENFVAQVHGSGVLVYLSTIWLAELYQQVLQNNLLEDAGYNPNSTENSALINLLTGLELDEFATILYLSDIDGLGNKAPGDQLLSDYRRLEKAAFNVESSGPVKAGLKYSRRLLTACWGRVIEVLSALLTDKDSVGISTNLGILLGTDVAKEENKKAREAVALSLEGLQKAARLCNILGLQSRCGSVFQLLANASCPVLDLEPQKKKRRMANKSKKLQLHVSHALSMDVLLSRGLELGSHTPDCWRHVFRCCVYVAELEYNYFCQLMARNQTTFSKLQKRGQDCDTANIDCEDITPHQVISVSGRVNFADLIQQSSVDSSSGVITNHEFTTKIICALSYQIDHLFEDAATKLNLQSLITFLTELCATSQEQLFSESATKRSNLVIHSGLNQSRGFLLLYRLGDVMLKCVRSGRPLIHTMKAWSVVGPHFMEAACNKDGVIAKKSISCIHDVVTALLAVHSELPHFHFNEALFKPFENLLCLELCDVDIQDQIIGSICEFVEGNTTDIRSAWRPLFGTLRAVRITAPSTPPPVGVPVKNVHVQVVVDVFEAFLNTDNVLVFANAAVDCILCLLKHVRGIAEPIEGNDLSASEEVIGQNPNVHDLCLASLKYIHRCATILSSMFAMPACPIFFAANRIKLNTVPQMVDPVIPNLILIQMDPEQVSSPTHLSLVSLEATEVLMRLEQAEITLDSMDAPSGILHVWFLLLEGLAATVSTCERKYQPYTMESFFVHLRGLYDSPGSQFGVYCINHLLLPMLQSWLRRTSRIYRGWDNYASNFKQCCGLTTDLVVDYISKLADACLLKTIPGVNLMLKQLMLVMIECITQPTESISRLGCACLRHVVLSAGCWFNPELWEIACLSLHRASTVSLNSLYQLMEAFHPDSDNFYGDIGQVRVATKKDCSAQEAERLKQLAHQVTRRIPQVAIWAPEALNPALVIIEQTGVRLRILPQLPSKSLKILLDCLSVSYSASKEFDLRPGLKFLVQKVAQADVAANLYKQAGASWTIHMMTLFHLALNDKELSLEKSKALLTRKPPTPNEEAIPNTCNLTSFFLKLKQEFSALCELYVDLVLDKNGSHSHVDKIGDQPLFFLVAQPDDFPEIKQYREDGTEAAPPEVTTTEDVGKKDDDRVVNQPPITKRLSMESNDSESNNSSSENEGEENCAGSKQEDGAESEPSKVYSVATKKDIESVMEHYKRHKNQFSMPTGLREKRKNPFNSEKRRSKLTDPPLSEEIEKQRKNSIMKDSEAHIKVCSEMLLSVFDLLCQLDDGQFQALLPATYPVVCVLVAYAQEPTLRQTITEYLQRLSKLYRFIAE</sequence>
<dbReference type="Pfam" id="PF16213">
    <property type="entry name" value="DCB"/>
    <property type="match status" value="1"/>
</dbReference>
<feature type="compositionally biased region" description="Acidic residues" evidence="5">
    <location>
        <begin position="498"/>
        <end position="508"/>
    </location>
</feature>
<dbReference type="InterPro" id="IPR023394">
    <property type="entry name" value="Sec7_C_sf"/>
</dbReference>